<evidence type="ECO:0000259" key="9">
    <source>
        <dbReference type="Pfam" id="PF12849"/>
    </source>
</evidence>
<accession>A0A1G6HSJ7</accession>
<dbReference type="GO" id="GO:0005886">
    <property type="term" value="C:plasma membrane"/>
    <property type="evidence" value="ECO:0007669"/>
    <property type="project" value="UniProtKB-SubCell"/>
</dbReference>
<dbReference type="SUPFAM" id="SSF53850">
    <property type="entry name" value="Periplasmic binding protein-like II"/>
    <property type="match status" value="1"/>
</dbReference>
<evidence type="ECO:0000256" key="1">
    <source>
        <dbReference type="ARBA" id="ARBA00004236"/>
    </source>
</evidence>
<proteinExistence type="inferred from homology"/>
<evidence type="ECO:0000313" key="11">
    <source>
        <dbReference type="Proteomes" id="UP000198528"/>
    </source>
</evidence>
<evidence type="ECO:0000256" key="4">
    <source>
        <dbReference type="ARBA" id="ARBA00022475"/>
    </source>
</evidence>
<feature type="chain" id="PRO_5038632868" evidence="8">
    <location>
        <begin position="28"/>
        <end position="317"/>
    </location>
</feature>
<feature type="region of interest" description="Disordered" evidence="7">
    <location>
        <begin position="32"/>
        <end position="54"/>
    </location>
</feature>
<dbReference type="PANTHER" id="PTHR30570">
    <property type="entry name" value="PERIPLASMIC PHOSPHATE BINDING COMPONENT OF PHOSPHATE ABC TRANSPORTER"/>
    <property type="match status" value="1"/>
</dbReference>
<dbReference type="CDD" id="cd13653">
    <property type="entry name" value="PBP2_phosphate_like_1"/>
    <property type="match status" value="1"/>
</dbReference>
<evidence type="ECO:0000256" key="6">
    <source>
        <dbReference type="ARBA" id="ARBA00023136"/>
    </source>
</evidence>
<gene>
    <name evidence="10" type="ORF">SAMN04487824_101127</name>
</gene>
<dbReference type="InterPro" id="IPR050811">
    <property type="entry name" value="Phosphate_ABC_transporter"/>
</dbReference>
<keyword evidence="11" id="KW-1185">Reference proteome</keyword>
<dbReference type="PANTHER" id="PTHR30570:SF4">
    <property type="entry name" value="PHOSPHATE-BINDING PROTEIN PSTS 1"/>
    <property type="match status" value="1"/>
</dbReference>
<organism evidence="10 11">
    <name type="scientific">Parafannyhessea umbonata</name>
    <dbReference type="NCBI Taxonomy" id="604330"/>
    <lineage>
        <taxon>Bacteria</taxon>
        <taxon>Bacillati</taxon>
        <taxon>Actinomycetota</taxon>
        <taxon>Coriobacteriia</taxon>
        <taxon>Coriobacteriales</taxon>
        <taxon>Atopobiaceae</taxon>
        <taxon>Parafannyhessea</taxon>
    </lineage>
</organism>
<keyword evidence="4" id="KW-1003">Cell membrane</keyword>
<name>A0A1G6HSJ7_9ACTN</name>
<dbReference type="RefSeq" id="WP_090844350.1">
    <property type="nucleotide sequence ID" value="NZ_FMZL01000001.1"/>
</dbReference>
<sequence length="317" mass="33296">MSHSISRRKFVTISGASLVATLGLGLAACGGSSDSGSDASKSGSSSSKSSKEVSGNITAVGSTALQPLVEAAAEQYMNDNPGVQITVQGGGSGQGITQIAQGAVQIGDSDVFAEEKLENKDDAKKLKDNKVAVVGMGPVVHPDVKVDDLTIDQLKGIFTGKVTNWKEVGGDDKEIVVINRAAGSGTRATFENAVLGGDKVPEDFKPQEQDSSGTVVKMVAQTPNSISYLAFSYFSDDVKALKVGGVEPKDKNVETNDWTIWAYEHMYTAAKPDAATADFIKYMLSDDVQGSLVKKTGYISTKGMKVERDADGKVTKL</sequence>
<evidence type="ECO:0000256" key="2">
    <source>
        <dbReference type="ARBA" id="ARBA00008725"/>
    </source>
</evidence>
<dbReference type="Proteomes" id="UP000198528">
    <property type="component" value="Unassembled WGS sequence"/>
</dbReference>
<evidence type="ECO:0000256" key="8">
    <source>
        <dbReference type="SAM" id="SignalP"/>
    </source>
</evidence>
<feature type="domain" description="PBP" evidence="9">
    <location>
        <begin position="47"/>
        <end position="287"/>
    </location>
</feature>
<dbReference type="NCBIfam" id="TIGR02136">
    <property type="entry name" value="ptsS_2"/>
    <property type="match status" value="1"/>
</dbReference>
<evidence type="ECO:0000256" key="5">
    <source>
        <dbReference type="ARBA" id="ARBA00022729"/>
    </source>
</evidence>
<dbReference type="InterPro" id="IPR006311">
    <property type="entry name" value="TAT_signal"/>
</dbReference>
<dbReference type="PROSITE" id="PS51257">
    <property type="entry name" value="PROKAR_LIPOPROTEIN"/>
    <property type="match status" value="1"/>
</dbReference>
<comment type="similarity">
    <text evidence="2">Belongs to the PstS family.</text>
</comment>
<dbReference type="InterPro" id="IPR024370">
    <property type="entry name" value="PBP_domain"/>
</dbReference>
<evidence type="ECO:0000256" key="7">
    <source>
        <dbReference type="SAM" id="MobiDB-lite"/>
    </source>
</evidence>
<keyword evidence="5 8" id="KW-0732">Signal</keyword>
<comment type="subcellular location">
    <subcellularLocation>
        <location evidence="1">Cell membrane</location>
    </subcellularLocation>
</comment>
<dbReference type="InterPro" id="IPR011862">
    <property type="entry name" value="Phos-bd"/>
</dbReference>
<evidence type="ECO:0000313" key="10">
    <source>
        <dbReference type="EMBL" id="SDB97277.1"/>
    </source>
</evidence>
<dbReference type="Pfam" id="PF12849">
    <property type="entry name" value="PBP_like_2"/>
    <property type="match status" value="1"/>
</dbReference>
<dbReference type="EMBL" id="FMZL01000001">
    <property type="protein sequence ID" value="SDB97277.1"/>
    <property type="molecule type" value="Genomic_DNA"/>
</dbReference>
<dbReference type="AlphaFoldDB" id="A0A1G6HSJ7"/>
<dbReference type="GO" id="GO:0042301">
    <property type="term" value="F:phosphate ion binding"/>
    <property type="evidence" value="ECO:0007669"/>
    <property type="project" value="InterPro"/>
</dbReference>
<evidence type="ECO:0000256" key="3">
    <source>
        <dbReference type="ARBA" id="ARBA00022448"/>
    </source>
</evidence>
<keyword evidence="6" id="KW-0472">Membrane</keyword>
<dbReference type="STRING" id="604330.SAMN04489857_0512"/>
<feature type="signal peptide" evidence="8">
    <location>
        <begin position="1"/>
        <end position="27"/>
    </location>
</feature>
<dbReference type="PROSITE" id="PS51318">
    <property type="entry name" value="TAT"/>
    <property type="match status" value="1"/>
</dbReference>
<keyword evidence="3" id="KW-0813">Transport</keyword>
<dbReference type="Gene3D" id="3.40.190.10">
    <property type="entry name" value="Periplasmic binding protein-like II"/>
    <property type="match status" value="2"/>
</dbReference>
<reference evidence="11" key="1">
    <citation type="submission" date="2016-10" db="EMBL/GenBank/DDBJ databases">
        <authorList>
            <person name="Varghese N."/>
            <person name="Submissions S."/>
        </authorList>
    </citation>
    <scope>NUCLEOTIDE SEQUENCE [LARGE SCALE GENOMIC DNA]</scope>
    <source>
        <strain evidence="11">DSM 22619</strain>
    </source>
</reference>
<protein>
    <submittedName>
        <fullName evidence="10">Phosphate transport system substrate-binding protein</fullName>
    </submittedName>
</protein>